<name>A0A9Q0NCS8_9DIPT</name>
<dbReference type="PANTHER" id="PTHR39953:SF1">
    <property type="entry name" value="RE54151P"/>
    <property type="match status" value="1"/>
</dbReference>
<dbReference type="AlphaFoldDB" id="A0A9Q0NCS8"/>
<accession>A0A9Q0NCS8</accession>
<organism evidence="1 2">
    <name type="scientific">Pseudolycoriella hygida</name>
    <dbReference type="NCBI Taxonomy" id="35572"/>
    <lineage>
        <taxon>Eukaryota</taxon>
        <taxon>Metazoa</taxon>
        <taxon>Ecdysozoa</taxon>
        <taxon>Arthropoda</taxon>
        <taxon>Hexapoda</taxon>
        <taxon>Insecta</taxon>
        <taxon>Pterygota</taxon>
        <taxon>Neoptera</taxon>
        <taxon>Endopterygota</taxon>
        <taxon>Diptera</taxon>
        <taxon>Nematocera</taxon>
        <taxon>Sciaroidea</taxon>
        <taxon>Sciaridae</taxon>
        <taxon>Pseudolycoriella</taxon>
    </lineage>
</organism>
<evidence type="ECO:0008006" key="3">
    <source>
        <dbReference type="Google" id="ProtNLM"/>
    </source>
</evidence>
<dbReference type="PANTHER" id="PTHR39953">
    <property type="entry name" value="RE54151P"/>
    <property type="match status" value="1"/>
</dbReference>
<keyword evidence="2" id="KW-1185">Reference proteome</keyword>
<evidence type="ECO:0000313" key="1">
    <source>
        <dbReference type="EMBL" id="KAJ6647925.1"/>
    </source>
</evidence>
<proteinExistence type="predicted"/>
<dbReference type="OrthoDB" id="8052189at2759"/>
<evidence type="ECO:0000313" key="2">
    <source>
        <dbReference type="Proteomes" id="UP001151699"/>
    </source>
</evidence>
<protein>
    <recommendedName>
        <fullName evidence="3">SWIM-type domain-containing protein</fullName>
    </recommendedName>
</protein>
<dbReference type="Proteomes" id="UP001151699">
    <property type="component" value="Chromosome A"/>
</dbReference>
<comment type="caution">
    <text evidence="1">The sequence shown here is derived from an EMBL/GenBank/DDBJ whole genome shotgun (WGS) entry which is preliminary data.</text>
</comment>
<reference evidence="1" key="1">
    <citation type="submission" date="2022-07" db="EMBL/GenBank/DDBJ databases">
        <authorList>
            <person name="Trinca V."/>
            <person name="Uliana J.V.C."/>
            <person name="Torres T.T."/>
            <person name="Ward R.J."/>
            <person name="Monesi N."/>
        </authorList>
    </citation>
    <scope>NUCLEOTIDE SEQUENCE</scope>
    <source>
        <strain evidence="1">HSMRA1968</strain>
        <tissue evidence="1">Whole embryos</tissue>
    </source>
</reference>
<sequence>MANIEPGYEKANATNLPMVSIQMVAEYFNRTSMYVSSESSGIKACRSMGNKYGDEAIGRVQVKHTKTSCSVIAAVTPEHKVRDQPFKVVVNVDVQNQKIKNAECQGCIAALGGCKHAIAVVGWLHRRSEEPSPTDQVCYWKKSVLATIDTSKPYHSDTEESSVYSDSEEYESDGFISAFAAESEKRNAKDCPFLLHYNFSKFCPPFLKISLHHCMVDYMASKVSHSPTDFKAFCMDRMNEALIEKISIETIGQHKSALWRELRYGRITGSIVYEVAHCKTSNGSTIDKIFGKKILDTIWI</sequence>
<dbReference type="EMBL" id="WJQU01000001">
    <property type="protein sequence ID" value="KAJ6647925.1"/>
    <property type="molecule type" value="Genomic_DNA"/>
</dbReference>
<gene>
    <name evidence="1" type="ORF">Bhyg_03149</name>
</gene>